<dbReference type="Proteomes" id="UP000224877">
    <property type="component" value="Segment"/>
</dbReference>
<evidence type="ECO:0000313" key="2">
    <source>
        <dbReference type="Proteomes" id="UP000224877"/>
    </source>
</evidence>
<name>A0A1B4XWL5_9CAUD</name>
<accession>A0A1B4XWL5</accession>
<organism evidence="1 2">
    <name type="scientific">Tenacibaculum phage pT24</name>
    <dbReference type="NCBI Taxonomy" id="1880590"/>
    <lineage>
        <taxon>Viruses</taxon>
        <taxon>Duplodnaviria</taxon>
        <taxon>Heunggongvirae</taxon>
        <taxon>Uroviricota</taxon>
        <taxon>Caudoviricetes</taxon>
        <taxon>Kungbxnavirus</taxon>
        <taxon>Kungbxnavirus pT24</taxon>
    </lineage>
</organism>
<proteinExistence type="predicted"/>
<dbReference type="EMBL" id="LC168164">
    <property type="protein sequence ID" value="BAV39210.1"/>
    <property type="molecule type" value="Genomic_DNA"/>
</dbReference>
<reference evidence="1 2" key="1">
    <citation type="submission" date="2016-07" db="EMBL/GenBank/DDBJ databases">
        <title>Characterization of three bacteriophages infecting bacteria isolated from shrimp culture pond water.</title>
        <authorList>
            <person name="Khoa H.V."/>
        </authorList>
    </citation>
    <scope>NUCLEOTIDE SEQUENCE [LARGE SCALE GENOMIC DNA]</scope>
</reference>
<sequence>MNTIQQNLKEAFPIGEVVSIDATRIFKINSSEIKVGELVLLKPSRITGFGRTCRVIHESKNFLSLEVINIWFPHFIDTPFGEINKLKQFNGQNDKDLINFKNGCIGKVFKINKATNCGTSINKDLSLATFI</sequence>
<gene>
    <name evidence="1" type="ORF">BPT24_085</name>
</gene>
<protein>
    <submittedName>
        <fullName evidence="1">Uncharacterized protein</fullName>
    </submittedName>
</protein>
<evidence type="ECO:0000313" key="1">
    <source>
        <dbReference type="EMBL" id="BAV39210.1"/>
    </source>
</evidence>
<keyword evidence="2" id="KW-1185">Reference proteome</keyword>